<comment type="subcellular location">
    <subcellularLocation>
        <location evidence="1">Nucleus</location>
    </subcellularLocation>
</comment>
<feature type="compositionally biased region" description="Low complexity" evidence="6">
    <location>
        <begin position="296"/>
        <end position="324"/>
    </location>
</feature>
<evidence type="ECO:0000256" key="5">
    <source>
        <dbReference type="ARBA" id="ARBA00023242"/>
    </source>
</evidence>
<gene>
    <name evidence="7" type="ORF">C8Q71DRAFT_767677</name>
</gene>
<comment type="caution">
    <text evidence="7">The sequence shown here is derived from an EMBL/GenBank/DDBJ whole genome shotgun (WGS) entry which is preliminary data.</text>
</comment>
<keyword evidence="3" id="KW-0805">Transcription regulation</keyword>
<feature type="region of interest" description="Disordered" evidence="6">
    <location>
        <begin position="1"/>
        <end position="263"/>
    </location>
</feature>
<feature type="compositionally biased region" description="Acidic residues" evidence="6">
    <location>
        <begin position="118"/>
        <end position="129"/>
    </location>
</feature>
<evidence type="ECO:0000313" key="8">
    <source>
        <dbReference type="Proteomes" id="UP000814176"/>
    </source>
</evidence>
<dbReference type="RefSeq" id="XP_047777432.1">
    <property type="nucleotide sequence ID" value="XM_047924224.1"/>
</dbReference>
<feature type="compositionally biased region" description="Basic residues" evidence="6">
    <location>
        <begin position="871"/>
        <end position="881"/>
    </location>
</feature>
<evidence type="ECO:0000313" key="7">
    <source>
        <dbReference type="EMBL" id="KAH9834946.1"/>
    </source>
</evidence>
<reference evidence="7 8" key="1">
    <citation type="journal article" date="2021" name="Environ. Microbiol.">
        <title>Gene family expansions and transcriptome signatures uncover fungal adaptations to wood decay.</title>
        <authorList>
            <person name="Hage H."/>
            <person name="Miyauchi S."/>
            <person name="Viragh M."/>
            <person name="Drula E."/>
            <person name="Min B."/>
            <person name="Chaduli D."/>
            <person name="Navarro D."/>
            <person name="Favel A."/>
            <person name="Norest M."/>
            <person name="Lesage-Meessen L."/>
            <person name="Balint B."/>
            <person name="Merenyi Z."/>
            <person name="de Eugenio L."/>
            <person name="Morin E."/>
            <person name="Martinez A.T."/>
            <person name="Baldrian P."/>
            <person name="Stursova M."/>
            <person name="Martinez M.J."/>
            <person name="Novotny C."/>
            <person name="Magnuson J.K."/>
            <person name="Spatafora J.W."/>
            <person name="Maurice S."/>
            <person name="Pangilinan J."/>
            <person name="Andreopoulos W."/>
            <person name="LaButti K."/>
            <person name="Hundley H."/>
            <person name="Na H."/>
            <person name="Kuo A."/>
            <person name="Barry K."/>
            <person name="Lipzen A."/>
            <person name="Henrissat B."/>
            <person name="Riley R."/>
            <person name="Ahrendt S."/>
            <person name="Nagy L.G."/>
            <person name="Grigoriev I.V."/>
            <person name="Martin F."/>
            <person name="Rosso M.N."/>
        </authorList>
    </citation>
    <scope>NUCLEOTIDE SEQUENCE [LARGE SCALE GENOMIC DNA]</scope>
    <source>
        <strain evidence="7 8">CIRM-BRFM 1785</strain>
    </source>
</reference>
<organism evidence="7 8">
    <name type="scientific">Rhodofomes roseus</name>
    <dbReference type="NCBI Taxonomy" id="34475"/>
    <lineage>
        <taxon>Eukaryota</taxon>
        <taxon>Fungi</taxon>
        <taxon>Dikarya</taxon>
        <taxon>Basidiomycota</taxon>
        <taxon>Agaricomycotina</taxon>
        <taxon>Agaricomycetes</taxon>
        <taxon>Polyporales</taxon>
        <taxon>Rhodofomes</taxon>
    </lineage>
</organism>
<feature type="compositionally biased region" description="Low complexity" evidence="6">
    <location>
        <begin position="882"/>
        <end position="909"/>
    </location>
</feature>
<feature type="region of interest" description="Disordered" evidence="6">
    <location>
        <begin position="518"/>
        <end position="547"/>
    </location>
</feature>
<feature type="compositionally biased region" description="Basic and acidic residues" evidence="6">
    <location>
        <begin position="331"/>
        <end position="344"/>
    </location>
</feature>
<proteinExistence type="predicted"/>
<evidence type="ECO:0000256" key="2">
    <source>
        <dbReference type="ARBA" id="ARBA00022491"/>
    </source>
</evidence>
<feature type="region of interest" description="Disordered" evidence="6">
    <location>
        <begin position="935"/>
        <end position="1219"/>
    </location>
</feature>
<evidence type="ECO:0000256" key="3">
    <source>
        <dbReference type="ARBA" id="ARBA00023015"/>
    </source>
</evidence>
<dbReference type="EMBL" id="JADCUA010000014">
    <property type="protein sequence ID" value="KAH9834946.1"/>
    <property type="molecule type" value="Genomic_DNA"/>
</dbReference>
<dbReference type="GeneID" id="72004956"/>
<keyword evidence="2" id="KW-0678">Repressor</keyword>
<feature type="region of interest" description="Disordered" evidence="6">
    <location>
        <begin position="648"/>
        <end position="714"/>
    </location>
</feature>
<feature type="compositionally biased region" description="Acidic residues" evidence="6">
    <location>
        <begin position="372"/>
        <end position="404"/>
    </location>
</feature>
<feature type="compositionally biased region" description="Basic and acidic residues" evidence="6">
    <location>
        <begin position="90"/>
        <end position="102"/>
    </location>
</feature>
<protein>
    <submittedName>
        <fullName evidence="7">Sds3-like-domain-containing protein</fullName>
    </submittedName>
</protein>
<feature type="compositionally biased region" description="Basic and acidic residues" evidence="6">
    <location>
        <begin position="361"/>
        <end position="371"/>
    </location>
</feature>
<feature type="compositionally biased region" description="Acidic residues" evidence="6">
    <location>
        <begin position="167"/>
        <end position="190"/>
    </location>
</feature>
<dbReference type="Proteomes" id="UP000814176">
    <property type="component" value="Unassembled WGS sequence"/>
</dbReference>
<sequence length="1219" mass="131375">MTGSTVSLEPLSSPSPSPPPPEEQHSASGSNPAALDSGSELSELTEEEQEENRGDSKAEVRNSSRPRDSKRKRNNLLPPPMWDWAYKNTKKTEKGDWRTRLVEEEEEEEQSGPAKAMEEEEDDDADRDDDAERIAPQEVESDGEDEREEDDDEPPAHALAAEALEPLPDDPLDNEDATDDDEELDEDDPDVAVSGATSRAASHKGAPSPDLTDDENGDDEEAGEDPMEDDPPLAESDAEDEPDASAALEPATPLDAAPPVLDDNAPLMVVDQLVPPPPLVAPTSHMAAASSIMAGSTVVAPPSRSPSSSSSASGSPSSSRSPTPEGDADVLSDREPEPERDVKGGRASRRKRTRVRRRKSKVDAAAERDLEADGDADQVAADGEDGDAADNEEADPDSPELELELESDLQPAHRAEALDVLATIELKFALLRERLYVEKMEALAWEEALVAEGTHPELLHLNEELLKRRDKRLELASRRRDFEALNVMKRRKLDEDGVWSWWKAERDDLQTEMISETNRKRRKLERERRALERPQPERRMPEPPQEVRAPPTLREIVKTYPFGIASSGQASRHKDATSPGPIAYPHLSALPLTDIARDLEFLFQHRRGAAGFDPHRQMINPALGAPVPQFDYPMNMAMVNGPGAGNRFGPGAPGFQHPHYPEMQPPPGMPGFQPQAPRPAHHPSAVPGSLPNLHPSQAIDQDMHRPGSGHAQPSMHMQQFGGMPSMNGPGGLMRPRSISPVPVQTAANRMVPSPAPPGFSQSKSNGWVGGGPPGPSMLGLVHKDPKRPESSADARDTDSERERFMDGQKSRDKVERERDFGREREQERGYPMQMIPQRHAGHQHSHPHVHAPPGQPPHVHVVQHHHRIGPHHHHVVHHHHPPQANGPGQGPPMSVLPSGVGASSSSMNSPRPPREIEPRHIHPSASMEVDMAAGPSRQLLPSPHMSADASRERGRPIGPAPVGPHERMMTPFAAGPSSFPGSPRNALPPTAPSSVGPSRRGSFTNHEDNGLLRPASSASTSRPSQNSTYRQPIARRPQTPPPAQSRPNTWNSPTHGRPTDYGMSHSPPHTNGGPAPHMSPSGLGSGFPGPMRSPTRTGQPPLGMQLPPPPSLSSSARSPPVGAEGAGASKNGSPSLKSFGRPSSPGLPKSMIPGPARHPNPESVGMGGLRTSPAGPLFPPPSQSSSNQPLPPRIPNGSIPDIHPSGGPVAPKVVHVDGS</sequence>
<feature type="compositionally biased region" description="Basic and acidic residues" evidence="6">
    <location>
        <begin position="51"/>
        <end position="67"/>
    </location>
</feature>
<dbReference type="PANTHER" id="PTHR21964">
    <property type="entry name" value="BREAST CANCER METASTASIS-SUPPRESSOR 1"/>
    <property type="match status" value="1"/>
</dbReference>
<feature type="compositionally biased region" description="Low complexity" evidence="6">
    <location>
        <begin position="1011"/>
        <end position="1028"/>
    </location>
</feature>
<name>A0ABQ8KBL9_9APHY</name>
<feature type="compositionally biased region" description="Polar residues" evidence="6">
    <location>
        <begin position="1045"/>
        <end position="1054"/>
    </location>
</feature>
<feature type="compositionally biased region" description="Basic and acidic residues" evidence="6">
    <location>
        <begin position="524"/>
        <end position="541"/>
    </location>
</feature>
<accession>A0ABQ8KBL9</accession>
<feature type="region of interest" description="Disordered" evidence="6">
    <location>
        <begin position="871"/>
        <end position="918"/>
    </location>
</feature>
<keyword evidence="8" id="KW-1185">Reference proteome</keyword>
<feature type="compositionally biased region" description="Low complexity" evidence="6">
    <location>
        <begin position="156"/>
        <end position="166"/>
    </location>
</feature>
<feature type="compositionally biased region" description="Polar residues" evidence="6">
    <location>
        <begin position="992"/>
        <end position="1004"/>
    </location>
</feature>
<keyword evidence="5" id="KW-0539">Nucleus</keyword>
<feature type="region of interest" description="Disordered" evidence="6">
    <location>
        <begin position="291"/>
        <end position="404"/>
    </location>
</feature>
<feature type="compositionally biased region" description="Basic residues" evidence="6">
    <location>
        <begin position="346"/>
        <end position="360"/>
    </location>
</feature>
<feature type="compositionally biased region" description="Acidic residues" evidence="6">
    <location>
        <begin position="139"/>
        <end position="153"/>
    </location>
</feature>
<evidence type="ECO:0000256" key="4">
    <source>
        <dbReference type="ARBA" id="ARBA00023163"/>
    </source>
</evidence>
<keyword evidence="4" id="KW-0804">Transcription</keyword>
<feature type="compositionally biased region" description="Acidic residues" evidence="6">
    <location>
        <begin position="211"/>
        <end position="243"/>
    </location>
</feature>
<dbReference type="Pfam" id="PF08598">
    <property type="entry name" value="Sds3"/>
    <property type="match status" value="1"/>
</dbReference>
<dbReference type="SMART" id="SM01401">
    <property type="entry name" value="Sds3"/>
    <property type="match status" value="1"/>
</dbReference>
<evidence type="ECO:0000256" key="1">
    <source>
        <dbReference type="ARBA" id="ARBA00004123"/>
    </source>
</evidence>
<feature type="compositionally biased region" description="Basic and acidic residues" evidence="6">
    <location>
        <begin position="781"/>
        <end position="828"/>
    </location>
</feature>
<dbReference type="InterPro" id="IPR013907">
    <property type="entry name" value="Sds3"/>
</dbReference>
<feature type="region of interest" description="Disordered" evidence="6">
    <location>
        <begin position="751"/>
        <end position="831"/>
    </location>
</feature>
<evidence type="ECO:0000256" key="6">
    <source>
        <dbReference type="SAM" id="MobiDB-lite"/>
    </source>
</evidence>